<keyword evidence="3" id="KW-1185">Reference proteome</keyword>
<gene>
    <name evidence="2" type="ORF">BU24DRAFT_409465</name>
</gene>
<organism evidence="2 3">
    <name type="scientific">Aaosphaeria arxii CBS 175.79</name>
    <dbReference type="NCBI Taxonomy" id="1450172"/>
    <lineage>
        <taxon>Eukaryota</taxon>
        <taxon>Fungi</taxon>
        <taxon>Dikarya</taxon>
        <taxon>Ascomycota</taxon>
        <taxon>Pezizomycotina</taxon>
        <taxon>Dothideomycetes</taxon>
        <taxon>Pleosporomycetidae</taxon>
        <taxon>Pleosporales</taxon>
        <taxon>Pleosporales incertae sedis</taxon>
        <taxon>Aaosphaeria</taxon>
    </lineage>
</organism>
<name>A0A6A5XVS0_9PLEO</name>
<protein>
    <submittedName>
        <fullName evidence="2">Uncharacterized protein</fullName>
    </submittedName>
</protein>
<accession>A0A6A5XVS0</accession>
<feature type="compositionally biased region" description="Polar residues" evidence="1">
    <location>
        <begin position="49"/>
        <end position="63"/>
    </location>
</feature>
<sequence>MALNGKNVDKRQIEPRKRNLSSRLSRFWKVHSLTSVLPSKDSDPGTPGRDNSQAGSTQTLSTFSQPNGCPLLNLPRELREIIYDYLRGTNSFSIIVYTDIEAPDDIDETHYDAPQPLQLPLESGFLAYHGLQPPVNLSLACQQLHAELWDHAFEVGPLTPHADEWRFDPTYRRLSRSVRLRHVQRILVRVELASMRMETSIGALKYAPIELEDCVSKVQELAGLLVRVLRTGAKSLRWITIDWIDEFDGEGNWELKSSVLLPFGTLERVRIQRNKTMVRESAREEMERKLDDTLDGLSAMA</sequence>
<evidence type="ECO:0000313" key="2">
    <source>
        <dbReference type="EMBL" id="KAF2016354.1"/>
    </source>
</evidence>
<dbReference type="Proteomes" id="UP000799778">
    <property type="component" value="Unassembled WGS sequence"/>
</dbReference>
<evidence type="ECO:0000313" key="3">
    <source>
        <dbReference type="Proteomes" id="UP000799778"/>
    </source>
</evidence>
<feature type="region of interest" description="Disordered" evidence="1">
    <location>
        <begin position="37"/>
        <end position="63"/>
    </location>
</feature>
<proteinExistence type="predicted"/>
<reference evidence="2" key="1">
    <citation type="journal article" date="2020" name="Stud. Mycol.">
        <title>101 Dothideomycetes genomes: a test case for predicting lifestyles and emergence of pathogens.</title>
        <authorList>
            <person name="Haridas S."/>
            <person name="Albert R."/>
            <person name="Binder M."/>
            <person name="Bloem J."/>
            <person name="Labutti K."/>
            <person name="Salamov A."/>
            <person name="Andreopoulos B."/>
            <person name="Baker S."/>
            <person name="Barry K."/>
            <person name="Bills G."/>
            <person name="Bluhm B."/>
            <person name="Cannon C."/>
            <person name="Castanera R."/>
            <person name="Culley D."/>
            <person name="Daum C."/>
            <person name="Ezra D."/>
            <person name="Gonzalez J."/>
            <person name="Henrissat B."/>
            <person name="Kuo A."/>
            <person name="Liang C."/>
            <person name="Lipzen A."/>
            <person name="Lutzoni F."/>
            <person name="Magnuson J."/>
            <person name="Mondo S."/>
            <person name="Nolan M."/>
            <person name="Ohm R."/>
            <person name="Pangilinan J."/>
            <person name="Park H.-J."/>
            <person name="Ramirez L."/>
            <person name="Alfaro M."/>
            <person name="Sun H."/>
            <person name="Tritt A."/>
            <person name="Yoshinaga Y."/>
            <person name="Zwiers L.-H."/>
            <person name="Turgeon B."/>
            <person name="Goodwin S."/>
            <person name="Spatafora J."/>
            <person name="Crous P."/>
            <person name="Grigoriev I."/>
        </authorList>
    </citation>
    <scope>NUCLEOTIDE SEQUENCE</scope>
    <source>
        <strain evidence="2">CBS 175.79</strain>
    </source>
</reference>
<dbReference type="EMBL" id="ML978069">
    <property type="protein sequence ID" value="KAF2016354.1"/>
    <property type="molecule type" value="Genomic_DNA"/>
</dbReference>
<dbReference type="AlphaFoldDB" id="A0A6A5XVS0"/>
<dbReference type="OrthoDB" id="3797349at2759"/>
<dbReference type="GeneID" id="54283318"/>
<dbReference type="RefSeq" id="XP_033384693.1">
    <property type="nucleotide sequence ID" value="XM_033525921.1"/>
</dbReference>
<evidence type="ECO:0000256" key="1">
    <source>
        <dbReference type="SAM" id="MobiDB-lite"/>
    </source>
</evidence>